<dbReference type="PANTHER" id="PTHR42977:SF1">
    <property type="entry name" value="BLR6576 PROTEIN"/>
    <property type="match status" value="1"/>
</dbReference>
<dbReference type="FunFam" id="3.40.50.1820:FF:000173">
    <property type="entry name" value="Alpha/beta hydrolase"/>
    <property type="match status" value="1"/>
</dbReference>
<dbReference type="EMBL" id="BA000045">
    <property type="protein sequence ID" value="BAC89222.1"/>
    <property type="molecule type" value="Genomic_DNA"/>
</dbReference>
<gene>
    <name evidence="2" type="ordered locus">gll1281</name>
</gene>
<organism evidence="2 3">
    <name type="scientific">Gloeobacter violaceus (strain ATCC 29082 / PCC 7421)</name>
    <dbReference type="NCBI Taxonomy" id="251221"/>
    <lineage>
        <taxon>Bacteria</taxon>
        <taxon>Bacillati</taxon>
        <taxon>Cyanobacteriota</taxon>
        <taxon>Cyanophyceae</taxon>
        <taxon>Gloeobacterales</taxon>
        <taxon>Gloeobacteraceae</taxon>
        <taxon>Gloeobacter</taxon>
    </lineage>
</organism>
<dbReference type="ESTHER" id="glovi-GLL1281">
    <property type="family name" value="6_AlphaBeta_hydrolase"/>
</dbReference>
<proteinExistence type="predicted"/>
<dbReference type="InParanoid" id="Q7NL45"/>
<keyword evidence="3" id="KW-1185">Reference proteome</keyword>
<name>Q7NL45_GLOVI</name>
<dbReference type="KEGG" id="gvi:gll1281"/>
<evidence type="ECO:0000313" key="3">
    <source>
        <dbReference type="Proteomes" id="UP000000557"/>
    </source>
</evidence>
<dbReference type="eggNOG" id="COG0596">
    <property type="taxonomic scope" value="Bacteria"/>
</dbReference>
<reference evidence="2 3" key="1">
    <citation type="journal article" date="2003" name="DNA Res.">
        <title>Complete genome structure of Gloeobacter violaceus PCC 7421, a cyanobacterium that lacks thylakoids.</title>
        <authorList>
            <person name="Nakamura Y."/>
            <person name="Kaneko T."/>
            <person name="Sato S."/>
            <person name="Mimuro M."/>
            <person name="Miyashita H."/>
            <person name="Tsuchiya T."/>
            <person name="Sasamoto S."/>
            <person name="Watanabe A."/>
            <person name="Kawashima K."/>
            <person name="Kishida Y."/>
            <person name="Kiyokawa C."/>
            <person name="Kohara M."/>
            <person name="Matsumoto M."/>
            <person name="Matsuno A."/>
            <person name="Nakazaki N."/>
            <person name="Shimpo S."/>
            <person name="Takeuchi C."/>
            <person name="Yamada M."/>
            <person name="Tabata S."/>
        </authorList>
    </citation>
    <scope>NUCLEOTIDE SEQUENCE [LARGE SCALE GENOMIC DNA]</scope>
    <source>
        <strain evidence="3">ATCC 29082 / PCC 7421</strain>
    </source>
</reference>
<dbReference type="InterPro" id="IPR029058">
    <property type="entry name" value="AB_hydrolase_fold"/>
</dbReference>
<dbReference type="Pfam" id="PF00561">
    <property type="entry name" value="Abhydrolase_1"/>
    <property type="match status" value="1"/>
</dbReference>
<dbReference type="EnsemblBacteria" id="BAC89222">
    <property type="protein sequence ID" value="BAC89222"/>
    <property type="gene ID" value="BAC89222"/>
</dbReference>
<dbReference type="Proteomes" id="UP000000557">
    <property type="component" value="Chromosome"/>
</dbReference>
<protein>
    <submittedName>
        <fullName evidence="2">Gll1281 protein</fullName>
    </submittedName>
</protein>
<dbReference type="HOGENOM" id="CLU_020336_35_0_3"/>
<dbReference type="InterPro" id="IPR051340">
    <property type="entry name" value="Haloalkane_dehalogenase"/>
</dbReference>
<evidence type="ECO:0000259" key="1">
    <source>
        <dbReference type="Pfam" id="PF00561"/>
    </source>
</evidence>
<dbReference type="PATRIC" id="fig|251221.4.peg.1303"/>
<dbReference type="Gene3D" id="3.40.50.1820">
    <property type="entry name" value="alpha/beta hydrolase"/>
    <property type="match status" value="1"/>
</dbReference>
<accession>Q7NL45</accession>
<dbReference type="GO" id="GO:0004301">
    <property type="term" value="F:epoxide hydrolase activity"/>
    <property type="evidence" value="ECO:0000318"/>
    <property type="project" value="GO_Central"/>
</dbReference>
<dbReference type="OrthoDB" id="9797695at2"/>
<evidence type="ECO:0000313" key="2">
    <source>
        <dbReference type="EMBL" id="BAC89222.1"/>
    </source>
</evidence>
<dbReference type="InterPro" id="IPR000639">
    <property type="entry name" value="Epox_hydrolase-like"/>
</dbReference>
<dbReference type="InterPro" id="IPR000073">
    <property type="entry name" value="AB_hydrolase_1"/>
</dbReference>
<reference evidence="2 3" key="2">
    <citation type="journal article" date="2003" name="DNA Res.">
        <title>Complete genome structure of Gloeobacter violaceus PCC 7421, a cyanobacterium that lacks thylakoids (supplement).</title>
        <authorList>
            <person name="Nakamura Y."/>
            <person name="Kaneko T."/>
            <person name="Sato S."/>
            <person name="Mimuro M."/>
            <person name="Miyashita H."/>
            <person name="Tsuchiya T."/>
            <person name="Sasamoto S."/>
            <person name="Watanabe A."/>
            <person name="Kawashima K."/>
            <person name="Kishida Y."/>
            <person name="Kiyokawa C."/>
            <person name="Kohara M."/>
            <person name="Matsumoto M."/>
            <person name="Matsuno A."/>
            <person name="Nakazaki N."/>
            <person name="Shimpo S."/>
            <person name="Takeuchi C."/>
            <person name="Yamada M."/>
            <person name="Tabata S."/>
        </authorList>
    </citation>
    <scope>NUCLEOTIDE SEQUENCE [LARGE SCALE GENOMIC DNA]</scope>
    <source>
        <strain evidence="3">ATCC 29082 / PCC 7421</strain>
    </source>
</reference>
<sequence>MRPRCPNHPHNRRDKMTMYRYATVDGLRVFYREAGPKDAPAVLLLHGFPTSSHMYRDLIPLLADRYRVVAPDLPGFGFTDAPERGQFTYSFDRLAHVIDRFSEAVDLGRYALYIFDYGAPVGLRLASAHPERITALITQNGNAYEEGLSAGWNPIQCYWQEPTPENRSALRDFLTPEATQSQYAHGVADLSLIAPEAYTLDSALLSRPGNEEIQLDLFLDYRSNVALYPAFQAYFRAHRPPTLAVWGNNDPFFLPAGAEAFKRDNSEAEVHLFDTGHFALETHARVIAERIRDFLDRQLRG</sequence>
<dbReference type="SUPFAM" id="SSF53474">
    <property type="entry name" value="alpha/beta-Hydrolases"/>
    <property type="match status" value="1"/>
</dbReference>
<dbReference type="PANTHER" id="PTHR42977">
    <property type="entry name" value="HYDROLASE-RELATED"/>
    <property type="match status" value="1"/>
</dbReference>
<dbReference type="AlphaFoldDB" id="Q7NL45"/>
<dbReference type="PhylomeDB" id="Q7NL45"/>
<feature type="domain" description="AB hydrolase-1" evidence="1">
    <location>
        <begin position="40"/>
        <end position="283"/>
    </location>
</feature>
<dbReference type="STRING" id="251221.gene:10758762"/>
<dbReference type="PRINTS" id="PR00412">
    <property type="entry name" value="EPOXHYDRLASE"/>
</dbReference>
<dbReference type="PRINTS" id="PR00111">
    <property type="entry name" value="ABHYDROLASE"/>
</dbReference>